<reference evidence="3" key="1">
    <citation type="submission" date="2013-09" db="EMBL/GenBank/DDBJ databases">
        <title>Corchorus olitorius genome sequencing.</title>
        <authorList>
            <person name="Alam M."/>
            <person name="Haque M.S."/>
            <person name="Islam M.S."/>
            <person name="Emdad E.M."/>
            <person name="Islam M.M."/>
            <person name="Ahmed B."/>
            <person name="Halim A."/>
            <person name="Hossen Q.M.M."/>
            <person name="Hossain M.Z."/>
            <person name="Ahmed R."/>
            <person name="Khan M.M."/>
            <person name="Islam R."/>
            <person name="Rashid M.M."/>
            <person name="Khan S.A."/>
            <person name="Rahman M.S."/>
            <person name="Alam M."/>
            <person name="Yahiya A.S."/>
            <person name="Khan M.S."/>
            <person name="Azam M.S."/>
            <person name="Haque T."/>
            <person name="Lashkar M.Z.H."/>
            <person name="Akhand A.I."/>
            <person name="Morshed G."/>
            <person name="Roy S."/>
            <person name="Uddin K.S."/>
            <person name="Rabeya T."/>
            <person name="Hossain A.S."/>
            <person name="Chowdhury A."/>
            <person name="Snigdha A.R."/>
            <person name="Mortoza M.S."/>
            <person name="Matin S.A."/>
            <person name="Hoque S.M.E."/>
            <person name="Islam M.K."/>
            <person name="Roy D.K."/>
            <person name="Haider R."/>
            <person name="Moosa M.M."/>
            <person name="Elias S.M."/>
            <person name="Hasan A.M."/>
            <person name="Jahan S."/>
            <person name="Shafiuddin M."/>
            <person name="Mahmood N."/>
            <person name="Shommy N.S."/>
        </authorList>
    </citation>
    <scope>NUCLEOTIDE SEQUENCE [LARGE SCALE GENOMIC DNA]</scope>
    <source>
        <strain evidence="3">cv. O-4</strain>
    </source>
</reference>
<dbReference type="EMBL" id="AWUE01014444">
    <property type="protein sequence ID" value="OMP03691.1"/>
    <property type="molecule type" value="Genomic_DNA"/>
</dbReference>
<dbReference type="Proteomes" id="UP000187203">
    <property type="component" value="Unassembled WGS sequence"/>
</dbReference>
<sequence length="54" mass="5474">MAMAASSIGTKAQTVALTTKKKKRKWAKFAENPSPPPMGLGQASKAAAASSRGG</sequence>
<gene>
    <name evidence="2" type="ORF">COLO4_10261</name>
</gene>
<protein>
    <submittedName>
        <fullName evidence="2">Uncharacterized protein</fullName>
    </submittedName>
</protein>
<evidence type="ECO:0000313" key="3">
    <source>
        <dbReference type="Proteomes" id="UP000187203"/>
    </source>
</evidence>
<keyword evidence="3" id="KW-1185">Reference proteome</keyword>
<evidence type="ECO:0000313" key="2">
    <source>
        <dbReference type="EMBL" id="OMP03691.1"/>
    </source>
</evidence>
<comment type="caution">
    <text evidence="2">The sequence shown here is derived from an EMBL/GenBank/DDBJ whole genome shotgun (WGS) entry which is preliminary data.</text>
</comment>
<feature type="compositionally biased region" description="Low complexity" evidence="1">
    <location>
        <begin position="43"/>
        <end position="54"/>
    </location>
</feature>
<organism evidence="2 3">
    <name type="scientific">Corchorus olitorius</name>
    <dbReference type="NCBI Taxonomy" id="93759"/>
    <lineage>
        <taxon>Eukaryota</taxon>
        <taxon>Viridiplantae</taxon>
        <taxon>Streptophyta</taxon>
        <taxon>Embryophyta</taxon>
        <taxon>Tracheophyta</taxon>
        <taxon>Spermatophyta</taxon>
        <taxon>Magnoliopsida</taxon>
        <taxon>eudicotyledons</taxon>
        <taxon>Gunneridae</taxon>
        <taxon>Pentapetalae</taxon>
        <taxon>rosids</taxon>
        <taxon>malvids</taxon>
        <taxon>Malvales</taxon>
        <taxon>Malvaceae</taxon>
        <taxon>Grewioideae</taxon>
        <taxon>Apeibeae</taxon>
        <taxon>Corchorus</taxon>
    </lineage>
</organism>
<proteinExistence type="predicted"/>
<accession>A0A1R3K9D3</accession>
<dbReference type="AlphaFoldDB" id="A0A1R3K9D3"/>
<feature type="region of interest" description="Disordered" evidence="1">
    <location>
        <begin position="1"/>
        <end position="54"/>
    </location>
</feature>
<evidence type="ECO:0000256" key="1">
    <source>
        <dbReference type="SAM" id="MobiDB-lite"/>
    </source>
</evidence>
<name>A0A1R3K9D3_9ROSI</name>
<feature type="compositionally biased region" description="Polar residues" evidence="1">
    <location>
        <begin position="7"/>
        <end position="17"/>
    </location>
</feature>